<protein>
    <submittedName>
        <fullName evidence="2">Uncharacterized protein</fullName>
    </submittedName>
</protein>
<evidence type="ECO:0000256" key="1">
    <source>
        <dbReference type="SAM" id="Phobius"/>
    </source>
</evidence>
<keyword evidence="3" id="KW-1185">Reference proteome</keyword>
<comment type="caution">
    <text evidence="2">The sequence shown here is derived from an EMBL/GenBank/DDBJ whole genome shotgun (WGS) entry which is preliminary data.</text>
</comment>
<sequence>MLDKHRSWIYARRTFNRRLFASPRQSLYSNLHIDQEAVTDIPYANASGHIALYFWYLLCIITSDTVRNVVFRNEYRME</sequence>
<keyword evidence="1" id="KW-1133">Transmembrane helix</keyword>
<keyword evidence="1" id="KW-0472">Membrane</keyword>
<dbReference type="EMBL" id="JPKZ01002481">
    <property type="protein sequence ID" value="KHN76653.1"/>
    <property type="molecule type" value="Genomic_DNA"/>
</dbReference>
<feature type="transmembrane region" description="Helical" evidence="1">
    <location>
        <begin position="50"/>
        <end position="70"/>
    </location>
</feature>
<accession>A0A0B2V528</accession>
<evidence type="ECO:0000313" key="3">
    <source>
        <dbReference type="Proteomes" id="UP000031036"/>
    </source>
</evidence>
<keyword evidence="1" id="KW-0812">Transmembrane</keyword>
<dbReference type="Proteomes" id="UP000031036">
    <property type="component" value="Unassembled WGS sequence"/>
</dbReference>
<dbReference type="AlphaFoldDB" id="A0A0B2V528"/>
<name>A0A0B2V528_TOXCA</name>
<reference evidence="2 3" key="1">
    <citation type="submission" date="2014-11" db="EMBL/GenBank/DDBJ databases">
        <title>Genetic blueprint of the zoonotic pathogen Toxocara canis.</title>
        <authorList>
            <person name="Zhu X.-Q."/>
            <person name="Korhonen P.K."/>
            <person name="Cai H."/>
            <person name="Young N.D."/>
            <person name="Nejsum P."/>
            <person name="von Samson-Himmelstjerna G."/>
            <person name="Boag P.R."/>
            <person name="Tan P."/>
            <person name="Li Q."/>
            <person name="Min J."/>
            <person name="Yang Y."/>
            <person name="Wang X."/>
            <person name="Fang X."/>
            <person name="Hall R.S."/>
            <person name="Hofmann A."/>
            <person name="Sternberg P.W."/>
            <person name="Jex A.R."/>
            <person name="Gasser R.B."/>
        </authorList>
    </citation>
    <scope>NUCLEOTIDE SEQUENCE [LARGE SCALE GENOMIC DNA]</scope>
    <source>
        <strain evidence="2">PN_DK_2014</strain>
    </source>
</reference>
<gene>
    <name evidence="2" type="ORF">Tcan_14940</name>
</gene>
<proteinExistence type="predicted"/>
<evidence type="ECO:0000313" key="2">
    <source>
        <dbReference type="EMBL" id="KHN76653.1"/>
    </source>
</evidence>
<organism evidence="2 3">
    <name type="scientific">Toxocara canis</name>
    <name type="common">Canine roundworm</name>
    <dbReference type="NCBI Taxonomy" id="6265"/>
    <lineage>
        <taxon>Eukaryota</taxon>
        <taxon>Metazoa</taxon>
        <taxon>Ecdysozoa</taxon>
        <taxon>Nematoda</taxon>
        <taxon>Chromadorea</taxon>
        <taxon>Rhabditida</taxon>
        <taxon>Spirurina</taxon>
        <taxon>Ascaridomorpha</taxon>
        <taxon>Ascaridoidea</taxon>
        <taxon>Toxocaridae</taxon>
        <taxon>Toxocara</taxon>
    </lineage>
</organism>